<dbReference type="SUPFAM" id="SSF48452">
    <property type="entry name" value="TPR-like"/>
    <property type="match status" value="1"/>
</dbReference>
<evidence type="ECO:0000259" key="1">
    <source>
        <dbReference type="Pfam" id="PF04536"/>
    </source>
</evidence>
<organism evidence="2 3">
    <name type="scientific">Persicirhabdus sediminis</name>
    <dbReference type="NCBI Taxonomy" id="454144"/>
    <lineage>
        <taxon>Bacteria</taxon>
        <taxon>Pseudomonadati</taxon>
        <taxon>Verrucomicrobiota</taxon>
        <taxon>Verrucomicrobiia</taxon>
        <taxon>Verrucomicrobiales</taxon>
        <taxon>Verrucomicrobiaceae</taxon>
        <taxon>Persicirhabdus</taxon>
    </lineage>
</organism>
<sequence>MKYRIALYLLVLIAACTYYSSELVAFWQQQKPKALIAYQLDPFPKKPAQLAFYNDSGIRGADDYARYELKRAHKETGYEFAIVLRPTLPRGYSLESYASELFDAWKIGANTGGKGLLFLFIEDDQELKIEVGYELEDMYPDTFCLGFQETIKSYMSGNYYGDVFGAMIAAVVDKHNGQETFTRFSIGELKRGGMSQGFLSGGAGVSTKDFYNSIQQRVDRSMEYDPADIDSRFPAGLTPDVTALNFLSALENGIDYPFLPCITKGSQMMRLEYPHPPAQLKTMWQRYAAAGPMYIMQQGDLAVARFSKGNAFHLLMRRNKDKQWLVDFPKTWAYQASPPNKSYCRLENPDNQWMFAFRDSNWRVADYRVPTPADVDADPYEHIHHLQQLIKANPNDADLYFQLGEFLYYECYWIRAAIRTMEKGLALEPDTLDKRFMCIDMRLRFPMWDGVTDHYEAMVKHYPNYERAWNSYAWFTSSCLNDKKLNASVRSRSPFHN</sequence>
<dbReference type="Pfam" id="PF04536">
    <property type="entry name" value="TPM_phosphatase"/>
    <property type="match status" value="1"/>
</dbReference>
<comment type="caution">
    <text evidence="2">The sequence shown here is derived from an EMBL/GenBank/DDBJ whole genome shotgun (WGS) entry which is preliminary data.</text>
</comment>
<dbReference type="PANTHER" id="PTHR30373">
    <property type="entry name" value="UPF0603 PROTEIN YGCG"/>
    <property type="match status" value="1"/>
</dbReference>
<reference evidence="2" key="1">
    <citation type="submission" date="2021-01" db="EMBL/GenBank/DDBJ databases">
        <title>Modified the classification status of verrucomicrobia.</title>
        <authorList>
            <person name="Feng X."/>
        </authorList>
    </citation>
    <scope>NUCLEOTIDE SEQUENCE</scope>
    <source>
        <strain evidence="2">_KCTC 22039</strain>
    </source>
</reference>
<dbReference type="Proteomes" id="UP000624703">
    <property type="component" value="Unassembled WGS sequence"/>
</dbReference>
<dbReference type="PROSITE" id="PS51257">
    <property type="entry name" value="PROKAR_LIPOPROTEIN"/>
    <property type="match status" value="1"/>
</dbReference>
<dbReference type="Gene3D" id="3.10.310.50">
    <property type="match status" value="1"/>
</dbReference>
<dbReference type="InterPro" id="IPR011990">
    <property type="entry name" value="TPR-like_helical_dom_sf"/>
</dbReference>
<keyword evidence="3" id="KW-1185">Reference proteome</keyword>
<dbReference type="Gene3D" id="1.25.40.10">
    <property type="entry name" value="Tetratricopeptide repeat domain"/>
    <property type="match status" value="1"/>
</dbReference>
<dbReference type="RefSeq" id="WP_200312134.1">
    <property type="nucleotide sequence ID" value="NZ_JAENIM010000043.1"/>
</dbReference>
<feature type="domain" description="TPM" evidence="1">
    <location>
        <begin position="68"/>
        <end position="169"/>
    </location>
</feature>
<gene>
    <name evidence="2" type="ORF">JIN82_13240</name>
</gene>
<dbReference type="InterPro" id="IPR007621">
    <property type="entry name" value="TPM_dom"/>
</dbReference>
<dbReference type="AlphaFoldDB" id="A0A8J7SJG0"/>
<dbReference type="PANTHER" id="PTHR30373:SF2">
    <property type="entry name" value="UPF0603 PROTEIN YGCG"/>
    <property type="match status" value="1"/>
</dbReference>
<dbReference type="EMBL" id="JAENIM010000043">
    <property type="protein sequence ID" value="MBK1792120.1"/>
    <property type="molecule type" value="Genomic_DNA"/>
</dbReference>
<proteinExistence type="predicted"/>
<name>A0A8J7SJG0_9BACT</name>
<protein>
    <submittedName>
        <fullName evidence="2">TPM domain-containing protein</fullName>
    </submittedName>
</protein>
<evidence type="ECO:0000313" key="2">
    <source>
        <dbReference type="EMBL" id="MBK1792120.1"/>
    </source>
</evidence>
<evidence type="ECO:0000313" key="3">
    <source>
        <dbReference type="Proteomes" id="UP000624703"/>
    </source>
</evidence>
<accession>A0A8J7SJG0</accession>